<accession>A0ABY8JI45</accession>
<reference evidence="1 2" key="1">
    <citation type="submission" date="2023-04" db="EMBL/GenBank/DDBJ databases">
        <title>Australian commercial rhizobial inoculants.</title>
        <authorList>
            <person name="Kohlmeier M.G."/>
            <person name="O'Hara G.W."/>
            <person name="Colombi E."/>
            <person name="Ramsay J.P."/>
            <person name="Terpolilli J."/>
        </authorList>
    </citation>
    <scope>NUCLEOTIDE SEQUENCE [LARGE SCALE GENOMIC DNA]</scope>
    <source>
        <strain evidence="1 2">CB627</strain>
    </source>
</reference>
<evidence type="ECO:0000313" key="2">
    <source>
        <dbReference type="Proteomes" id="UP001221546"/>
    </source>
</evidence>
<dbReference type="Gene3D" id="3.30.420.280">
    <property type="match status" value="1"/>
</dbReference>
<proteinExistence type="predicted"/>
<protein>
    <submittedName>
        <fullName evidence="1">Terminase family protein</fullName>
    </submittedName>
</protein>
<dbReference type="Pfam" id="PF03237">
    <property type="entry name" value="Terminase_6N"/>
    <property type="match status" value="1"/>
</dbReference>
<organism evidence="1 2">
    <name type="scientific">Bradyrhizobium brasilense</name>
    <dbReference type="NCBI Taxonomy" id="1419277"/>
    <lineage>
        <taxon>Bacteria</taxon>
        <taxon>Pseudomonadati</taxon>
        <taxon>Pseudomonadota</taxon>
        <taxon>Alphaproteobacteria</taxon>
        <taxon>Hyphomicrobiales</taxon>
        <taxon>Nitrobacteraceae</taxon>
        <taxon>Bradyrhizobium</taxon>
    </lineage>
</organism>
<dbReference type="Proteomes" id="UP001221546">
    <property type="component" value="Chromosome"/>
</dbReference>
<keyword evidence="2" id="KW-1185">Reference proteome</keyword>
<dbReference type="RefSeq" id="WP_310885524.1">
    <property type="nucleotide sequence ID" value="NZ_CP121646.1"/>
</dbReference>
<evidence type="ECO:0000313" key="1">
    <source>
        <dbReference type="EMBL" id="WFU64844.1"/>
    </source>
</evidence>
<dbReference type="SUPFAM" id="SSF52540">
    <property type="entry name" value="P-loop containing nucleoside triphosphate hydrolases"/>
    <property type="match status" value="1"/>
</dbReference>
<dbReference type="EMBL" id="CP121646">
    <property type="protein sequence ID" value="WFU64844.1"/>
    <property type="molecule type" value="Genomic_DNA"/>
</dbReference>
<dbReference type="InterPro" id="IPR027417">
    <property type="entry name" value="P-loop_NTPase"/>
</dbReference>
<name>A0ABY8JI45_9BRAD</name>
<gene>
    <name evidence="1" type="ORF">QA636_04650</name>
</gene>
<sequence length="473" mass="52747">MSSIIAPTPYQSTVLSVPENWNLLMAGGRGGGKSTGALLLVLRHVEKYGEDARPLIIRETHKATQELEEQLDGLLTTAYGKGIRHNRAEHTFRLPNGAIVECGQLDGPNAYKKYQGRSFTLLIIDEFGLLADRRWVDLLKSNLRGAEGIPLREVRTANPGGPLHALIHQNFIARQLAWHPYELDGETWVNCPSTLIDNPHLDHEDYKRRLRAACGNDDELFRAWINGDWNIARGAFFGGTLDEKVHMLPAAWPYPITKEWRSYLAMDWGSSAPSVTYVCLKAPGDIGPFPRNSLILLDELATVDPNDPNEGLRWPPGKLAEAILEMCGRWGANTYGVGDDAAGLGPQDTLLHVMYELGVNLRRPQKQRVAGWATMRQLLHNAKERNGRPGMWITARCKYFWQTVPFIQRDPDRPEDVLTTGPDHAADAARYGAMELQAAVGLNNAVKDGPRLIHPLLGLDAYSSTDFGPLRYR</sequence>
<dbReference type="Gene3D" id="3.40.50.300">
    <property type="entry name" value="P-loop containing nucleotide triphosphate hydrolases"/>
    <property type="match status" value="1"/>
</dbReference>